<dbReference type="EMBL" id="JAUSWJ010000001">
    <property type="protein sequence ID" value="MDQ0515973.1"/>
    <property type="molecule type" value="Genomic_DNA"/>
</dbReference>
<accession>A0ABU0M4X1</accession>
<name>A0ABU0M4X1_9HYPH</name>
<dbReference type="PANTHER" id="PTHR36505">
    <property type="entry name" value="BLR1072 PROTEIN"/>
    <property type="match status" value="1"/>
</dbReference>
<proteinExistence type="predicted"/>
<dbReference type="Gene3D" id="2.30.30.240">
    <property type="entry name" value="PRC-barrel domain"/>
    <property type="match status" value="1"/>
</dbReference>
<evidence type="ECO:0000313" key="3">
    <source>
        <dbReference type="Proteomes" id="UP001223743"/>
    </source>
</evidence>
<evidence type="ECO:0000313" key="2">
    <source>
        <dbReference type="EMBL" id="MDQ0515973.1"/>
    </source>
</evidence>
<comment type="caution">
    <text evidence="2">The sequence shown here is derived from an EMBL/GenBank/DDBJ whole genome shotgun (WGS) entry which is preliminary data.</text>
</comment>
<dbReference type="RefSeq" id="WP_266280210.1">
    <property type="nucleotide sequence ID" value="NZ_JAPKNF010000001.1"/>
</dbReference>
<organism evidence="2 3">
    <name type="scientific">Kaistia geumhonensis</name>
    <dbReference type="NCBI Taxonomy" id="410839"/>
    <lineage>
        <taxon>Bacteria</taxon>
        <taxon>Pseudomonadati</taxon>
        <taxon>Pseudomonadota</taxon>
        <taxon>Alphaproteobacteria</taxon>
        <taxon>Hyphomicrobiales</taxon>
        <taxon>Kaistiaceae</taxon>
        <taxon>Kaistia</taxon>
    </lineage>
</organism>
<dbReference type="SUPFAM" id="SSF50346">
    <property type="entry name" value="PRC-barrel domain"/>
    <property type="match status" value="1"/>
</dbReference>
<dbReference type="Proteomes" id="UP001223743">
    <property type="component" value="Unassembled WGS sequence"/>
</dbReference>
<dbReference type="InterPro" id="IPR027275">
    <property type="entry name" value="PRC-brl_dom"/>
</dbReference>
<dbReference type="PANTHER" id="PTHR36505:SF1">
    <property type="entry name" value="BLR1072 PROTEIN"/>
    <property type="match status" value="1"/>
</dbReference>
<protein>
    <recommendedName>
        <fullName evidence="1">PRC-barrel domain-containing protein</fullName>
    </recommendedName>
</protein>
<evidence type="ECO:0000259" key="1">
    <source>
        <dbReference type="Pfam" id="PF05239"/>
    </source>
</evidence>
<reference evidence="2 3" key="1">
    <citation type="submission" date="2023-07" db="EMBL/GenBank/DDBJ databases">
        <title>Genomic Encyclopedia of Type Strains, Phase IV (KMG-IV): sequencing the most valuable type-strain genomes for metagenomic binning, comparative biology and taxonomic classification.</title>
        <authorList>
            <person name="Goeker M."/>
        </authorList>
    </citation>
    <scope>NUCLEOTIDE SEQUENCE [LARGE SCALE GENOMIC DNA]</scope>
    <source>
        <strain evidence="2 3">B1-1</strain>
    </source>
</reference>
<feature type="domain" description="PRC-barrel" evidence="1">
    <location>
        <begin position="22"/>
        <end position="96"/>
    </location>
</feature>
<dbReference type="Pfam" id="PF05239">
    <property type="entry name" value="PRC"/>
    <property type="match status" value="1"/>
</dbReference>
<keyword evidence="3" id="KW-1185">Reference proteome</keyword>
<sequence>MTLVNDTGFTTDTRPINPLISGDKVDGTAVYNGAGERLGDVHDVMIDKVSGRVVYAIMSFGGFLGIGEKYHPLPWNALKYDVELGGYVVNLTREQLEGGPVYDELDEPLWGDRDYEKRVHDYYGLPPYWMV</sequence>
<gene>
    <name evidence="2" type="ORF">QO015_001586</name>
</gene>
<dbReference type="InterPro" id="IPR011033">
    <property type="entry name" value="PRC_barrel-like_sf"/>
</dbReference>